<dbReference type="PANTHER" id="PTHR11228">
    <property type="entry name" value="RADICAL SAM DOMAIN PROTEIN"/>
    <property type="match status" value="1"/>
</dbReference>
<comment type="cofactor">
    <cofactor evidence="1">
        <name>[4Fe-4S] cluster</name>
        <dbReference type="ChEBI" id="CHEBI:49883"/>
    </cofactor>
</comment>
<reference evidence="8" key="1">
    <citation type="submission" date="2021-01" db="EMBL/GenBank/DDBJ databases">
        <title>Genome public.</title>
        <authorList>
            <person name="Liu C."/>
            <person name="Sun Q."/>
        </authorList>
    </citation>
    <scope>NUCLEOTIDE SEQUENCE [LARGE SCALE GENOMIC DNA]</scope>
    <source>
        <strain evidence="8">YIM B02556</strain>
    </source>
</reference>
<dbReference type="Proteomes" id="UP000652760">
    <property type="component" value="Unassembled WGS sequence"/>
</dbReference>
<dbReference type="SFLD" id="SFLDG01067">
    <property type="entry name" value="SPASM/twitch_domain_containing"/>
    <property type="match status" value="1"/>
</dbReference>
<dbReference type="CDD" id="cd01335">
    <property type="entry name" value="Radical_SAM"/>
    <property type="match status" value="1"/>
</dbReference>
<dbReference type="SFLD" id="SFLDS00029">
    <property type="entry name" value="Radical_SAM"/>
    <property type="match status" value="1"/>
</dbReference>
<dbReference type="InterPro" id="IPR050377">
    <property type="entry name" value="Radical_SAM_PqqE_MftC-like"/>
</dbReference>
<accession>A0ABS1FBI5</accession>
<dbReference type="InterPro" id="IPR007197">
    <property type="entry name" value="rSAM"/>
</dbReference>
<evidence type="ECO:0000313" key="8">
    <source>
        <dbReference type="Proteomes" id="UP000652760"/>
    </source>
</evidence>
<keyword evidence="8" id="KW-1185">Reference proteome</keyword>
<dbReference type="RefSeq" id="WP_200197511.1">
    <property type="nucleotide sequence ID" value="NZ_JAENHM010000069.1"/>
</dbReference>
<dbReference type="InterPro" id="IPR058240">
    <property type="entry name" value="rSAM_sf"/>
</dbReference>
<protein>
    <submittedName>
        <fullName evidence="7">Radical SAM protein</fullName>
    </submittedName>
</protein>
<dbReference type="PANTHER" id="PTHR11228:SF7">
    <property type="entry name" value="PQQA PEPTIDE CYCLASE"/>
    <property type="match status" value="1"/>
</dbReference>
<evidence type="ECO:0000256" key="1">
    <source>
        <dbReference type="ARBA" id="ARBA00001966"/>
    </source>
</evidence>
<evidence type="ECO:0000256" key="4">
    <source>
        <dbReference type="ARBA" id="ARBA00023004"/>
    </source>
</evidence>
<keyword evidence="5" id="KW-0411">Iron-sulfur</keyword>
<dbReference type="CDD" id="cd21109">
    <property type="entry name" value="SPASM"/>
    <property type="match status" value="1"/>
</dbReference>
<feature type="domain" description="Radical SAM core" evidence="6">
    <location>
        <begin position="28"/>
        <end position="272"/>
    </location>
</feature>
<evidence type="ECO:0000256" key="5">
    <source>
        <dbReference type="ARBA" id="ARBA00023014"/>
    </source>
</evidence>
<dbReference type="Pfam" id="PF04055">
    <property type="entry name" value="Radical_SAM"/>
    <property type="match status" value="1"/>
</dbReference>
<dbReference type="SUPFAM" id="SSF102114">
    <property type="entry name" value="Radical SAM enzymes"/>
    <property type="match status" value="1"/>
</dbReference>
<keyword evidence="2" id="KW-0949">S-adenosyl-L-methionine</keyword>
<sequence length="391" mass="43922">MARSNTICDSKYDRRKLLLHPKRIGALLETGDAWPITVNTGFTTYCNHSCVWCSSAYTTRVAPSLKGRDKLIIQPDVWIRNIRILAERGTSGLIIAGQGEPLLHPAANDMLEAAADAGLRYMLFSNGQRLNPKLYETFFRGAAAIRFSVDAGTEATHTRWHAAENANGRGRADFNQMIDNIRALVTEKRKRGARFPDIGCQMISSKLTESDFEAFAELFSDIGVDYIAYKSLQRNISNQGISVSSLDLHETEEERAEQARRMLDRLLAIKARFERPGFEVHVKVEQIASAYVKEFNGAERYSRCRAHPLVPMIEPDGKVYLCIDHGGNDDFVIGNIYDDDIATIWASQQRREVISRIDLKGKCPAGCFLDEANHILDQIADPDPHLHPMLI</sequence>
<keyword evidence="4" id="KW-0408">Iron</keyword>
<dbReference type="InterPro" id="IPR023885">
    <property type="entry name" value="4Fe4S-binding_SPASM_dom"/>
</dbReference>
<name>A0ABS1FBI5_9PROT</name>
<keyword evidence="3" id="KW-0479">Metal-binding</keyword>
<gene>
    <name evidence="7" type="ORF">JHL17_25620</name>
</gene>
<evidence type="ECO:0000259" key="6">
    <source>
        <dbReference type="PROSITE" id="PS51918"/>
    </source>
</evidence>
<organism evidence="7 8">
    <name type="scientific">Azospirillum endophyticum</name>
    <dbReference type="NCBI Taxonomy" id="2800326"/>
    <lineage>
        <taxon>Bacteria</taxon>
        <taxon>Pseudomonadati</taxon>
        <taxon>Pseudomonadota</taxon>
        <taxon>Alphaproteobacteria</taxon>
        <taxon>Rhodospirillales</taxon>
        <taxon>Azospirillaceae</taxon>
        <taxon>Azospirillum</taxon>
    </lineage>
</organism>
<evidence type="ECO:0000256" key="3">
    <source>
        <dbReference type="ARBA" id="ARBA00022723"/>
    </source>
</evidence>
<dbReference type="Pfam" id="PF13186">
    <property type="entry name" value="SPASM"/>
    <property type="match status" value="1"/>
</dbReference>
<dbReference type="EMBL" id="JAENHM010000069">
    <property type="protein sequence ID" value="MBK1840788.1"/>
    <property type="molecule type" value="Genomic_DNA"/>
</dbReference>
<comment type="caution">
    <text evidence="7">The sequence shown here is derived from an EMBL/GenBank/DDBJ whole genome shotgun (WGS) entry which is preliminary data.</text>
</comment>
<dbReference type="PROSITE" id="PS51918">
    <property type="entry name" value="RADICAL_SAM"/>
    <property type="match status" value="1"/>
</dbReference>
<dbReference type="InterPro" id="IPR013785">
    <property type="entry name" value="Aldolase_TIM"/>
</dbReference>
<evidence type="ECO:0000313" key="7">
    <source>
        <dbReference type="EMBL" id="MBK1840788.1"/>
    </source>
</evidence>
<evidence type="ECO:0000256" key="2">
    <source>
        <dbReference type="ARBA" id="ARBA00022691"/>
    </source>
</evidence>
<proteinExistence type="predicted"/>
<dbReference type="Gene3D" id="3.20.20.70">
    <property type="entry name" value="Aldolase class I"/>
    <property type="match status" value="1"/>
</dbReference>